<feature type="transmembrane region" description="Helical" evidence="7">
    <location>
        <begin position="15"/>
        <end position="33"/>
    </location>
</feature>
<accession>A0A368BPT0</accession>
<dbReference type="Pfam" id="PF03279">
    <property type="entry name" value="Lip_A_acyltrans"/>
    <property type="match status" value="1"/>
</dbReference>
<sequence length="271" mass="31566">MFLILFKLFSIFPPFLLKVVASLLAQFLIILNLTPYRITKKNINHCGFNDTSLATKSIKMTAETFLEYPYLWGNPENHNKLLEHNKEYHQVSQSSRPSLIFTLHMGCVDVMLFHTSKNVPDLNIIYTPAKNKNFDNVVQKIRQSLKAKLHPANIKGMKELYKSYLNGENVIVACDLVPHHKGTYSKLFSKPCFSIDLIEKLSKKDTHDLHFVYLTHGNKKKYKFNLETINRPISTDEMNIFFEKAISKAPELYGWEYKKFRKLQGGRKNIY</sequence>
<evidence type="ECO:0000256" key="1">
    <source>
        <dbReference type="ARBA" id="ARBA00004533"/>
    </source>
</evidence>
<evidence type="ECO:0000256" key="2">
    <source>
        <dbReference type="ARBA" id="ARBA00022475"/>
    </source>
</evidence>
<evidence type="ECO:0000313" key="9">
    <source>
        <dbReference type="Proteomes" id="UP000252147"/>
    </source>
</evidence>
<protein>
    <recommendedName>
        <fullName evidence="10">Lipid A biosynthesis acyltransferase</fullName>
    </recommendedName>
</protein>
<evidence type="ECO:0000256" key="7">
    <source>
        <dbReference type="SAM" id="Phobius"/>
    </source>
</evidence>
<evidence type="ECO:0008006" key="10">
    <source>
        <dbReference type="Google" id="ProtNLM"/>
    </source>
</evidence>
<comment type="subcellular location">
    <subcellularLocation>
        <location evidence="1">Cell inner membrane</location>
    </subcellularLocation>
</comment>
<keyword evidence="4" id="KW-0808">Transferase</keyword>
<dbReference type="GO" id="GO:0009247">
    <property type="term" value="P:glycolipid biosynthetic process"/>
    <property type="evidence" value="ECO:0007669"/>
    <property type="project" value="UniProtKB-ARBA"/>
</dbReference>
<evidence type="ECO:0000256" key="3">
    <source>
        <dbReference type="ARBA" id="ARBA00022519"/>
    </source>
</evidence>
<evidence type="ECO:0000256" key="6">
    <source>
        <dbReference type="ARBA" id="ARBA00023315"/>
    </source>
</evidence>
<dbReference type="AlphaFoldDB" id="A0A368BPT0"/>
<evidence type="ECO:0000256" key="4">
    <source>
        <dbReference type="ARBA" id="ARBA00022679"/>
    </source>
</evidence>
<name>A0A368BPT0_9GAMM</name>
<comment type="caution">
    <text evidence="8">The sequence shown here is derived from an EMBL/GenBank/DDBJ whole genome shotgun (WGS) entry which is preliminary data.</text>
</comment>
<dbReference type="Proteomes" id="UP000252147">
    <property type="component" value="Unassembled WGS sequence"/>
</dbReference>
<keyword evidence="3" id="KW-0997">Cell inner membrane</keyword>
<reference evidence="8 9" key="1">
    <citation type="journal article" date="2018" name="Microbiome">
        <title>Fine metagenomic profile of the Mediterranean stratified and mixed water columns revealed by assembly and recruitment.</title>
        <authorList>
            <person name="Haro-Moreno J.M."/>
            <person name="Lopez-Perez M."/>
            <person name="De La Torre J.R."/>
            <person name="Picazo A."/>
            <person name="Camacho A."/>
            <person name="Rodriguez-Valera F."/>
        </authorList>
    </citation>
    <scope>NUCLEOTIDE SEQUENCE [LARGE SCALE GENOMIC DNA]</scope>
    <source>
        <strain evidence="8">MED-G83</strain>
    </source>
</reference>
<dbReference type="GO" id="GO:0005886">
    <property type="term" value="C:plasma membrane"/>
    <property type="evidence" value="ECO:0007669"/>
    <property type="project" value="UniProtKB-SubCell"/>
</dbReference>
<organism evidence="8 9">
    <name type="scientific">SAR86 cluster bacterium</name>
    <dbReference type="NCBI Taxonomy" id="2030880"/>
    <lineage>
        <taxon>Bacteria</taxon>
        <taxon>Pseudomonadati</taxon>
        <taxon>Pseudomonadota</taxon>
        <taxon>Gammaproteobacteria</taxon>
        <taxon>SAR86 cluster</taxon>
    </lineage>
</organism>
<keyword evidence="7" id="KW-0812">Transmembrane</keyword>
<keyword evidence="2" id="KW-1003">Cell membrane</keyword>
<dbReference type="PANTHER" id="PTHR30606">
    <property type="entry name" value="LIPID A BIOSYNTHESIS LAUROYL ACYLTRANSFERASE"/>
    <property type="match status" value="1"/>
</dbReference>
<keyword evidence="7" id="KW-1133">Transmembrane helix</keyword>
<dbReference type="InterPro" id="IPR004960">
    <property type="entry name" value="LipA_acyltrans"/>
</dbReference>
<dbReference type="GO" id="GO:0016746">
    <property type="term" value="F:acyltransferase activity"/>
    <property type="evidence" value="ECO:0007669"/>
    <property type="project" value="UniProtKB-KW"/>
</dbReference>
<dbReference type="EMBL" id="QOPD01000001">
    <property type="protein sequence ID" value="RCL39251.1"/>
    <property type="molecule type" value="Genomic_DNA"/>
</dbReference>
<proteinExistence type="predicted"/>
<evidence type="ECO:0000256" key="5">
    <source>
        <dbReference type="ARBA" id="ARBA00023136"/>
    </source>
</evidence>
<gene>
    <name evidence="8" type="ORF">DBW97_00560</name>
</gene>
<evidence type="ECO:0000313" key="8">
    <source>
        <dbReference type="EMBL" id="RCL39251.1"/>
    </source>
</evidence>
<keyword evidence="5 7" id="KW-0472">Membrane</keyword>
<dbReference type="PANTHER" id="PTHR30606:SF10">
    <property type="entry name" value="PHOSPHATIDYLINOSITOL MANNOSIDE ACYLTRANSFERASE"/>
    <property type="match status" value="1"/>
</dbReference>
<keyword evidence="6" id="KW-0012">Acyltransferase</keyword>